<keyword evidence="2" id="KW-1185">Reference proteome</keyword>
<dbReference type="SUPFAM" id="SSF52540">
    <property type="entry name" value="P-loop containing nucleoside triphosphate hydrolases"/>
    <property type="match status" value="1"/>
</dbReference>
<dbReference type="Gene3D" id="3.40.50.300">
    <property type="entry name" value="P-loop containing nucleotide triphosphate hydrolases"/>
    <property type="match status" value="1"/>
</dbReference>
<accession>A0A9N8ZJ63</accession>
<gene>
    <name evidence="1" type="ORF">RFULGI_LOCUS2287</name>
</gene>
<name>A0A9N8ZJ63_9GLOM</name>
<dbReference type="Proteomes" id="UP000789396">
    <property type="component" value="Unassembled WGS sequence"/>
</dbReference>
<proteinExistence type="predicted"/>
<evidence type="ECO:0000313" key="1">
    <source>
        <dbReference type="EMBL" id="CAG8497663.1"/>
    </source>
</evidence>
<sequence>MKDPMMDMGRNQQQIKTAKLSIDGKDFILVDTPGFTKEKTSSTWGEINKRFTSDRRSHLDECMKKLNNDNVIIVFTKSSKVETETPEKMKNSFADFVTEYIEKVNHRWVVAPNPDIYDEHNYVTTNNMNHLKT</sequence>
<organism evidence="1 2">
    <name type="scientific">Racocetra fulgida</name>
    <dbReference type="NCBI Taxonomy" id="60492"/>
    <lineage>
        <taxon>Eukaryota</taxon>
        <taxon>Fungi</taxon>
        <taxon>Fungi incertae sedis</taxon>
        <taxon>Mucoromycota</taxon>
        <taxon>Glomeromycotina</taxon>
        <taxon>Glomeromycetes</taxon>
        <taxon>Diversisporales</taxon>
        <taxon>Gigasporaceae</taxon>
        <taxon>Racocetra</taxon>
    </lineage>
</organism>
<feature type="non-terminal residue" evidence="1">
    <location>
        <position position="133"/>
    </location>
</feature>
<dbReference type="OrthoDB" id="5985928at2759"/>
<dbReference type="EMBL" id="CAJVPZ010001690">
    <property type="protein sequence ID" value="CAG8497663.1"/>
    <property type="molecule type" value="Genomic_DNA"/>
</dbReference>
<dbReference type="InterPro" id="IPR027417">
    <property type="entry name" value="P-loop_NTPase"/>
</dbReference>
<comment type="caution">
    <text evidence="1">The sequence shown here is derived from an EMBL/GenBank/DDBJ whole genome shotgun (WGS) entry which is preliminary data.</text>
</comment>
<reference evidence="1" key="1">
    <citation type="submission" date="2021-06" db="EMBL/GenBank/DDBJ databases">
        <authorList>
            <person name="Kallberg Y."/>
            <person name="Tangrot J."/>
            <person name="Rosling A."/>
        </authorList>
    </citation>
    <scope>NUCLEOTIDE SEQUENCE</scope>
    <source>
        <strain evidence="1">IN212</strain>
    </source>
</reference>
<evidence type="ECO:0000313" key="2">
    <source>
        <dbReference type="Proteomes" id="UP000789396"/>
    </source>
</evidence>
<protein>
    <submittedName>
        <fullName evidence="1">15711_t:CDS:1</fullName>
    </submittedName>
</protein>
<dbReference type="AlphaFoldDB" id="A0A9N8ZJ63"/>